<evidence type="ECO:0000313" key="7">
    <source>
        <dbReference type="Proteomes" id="UP001151760"/>
    </source>
</evidence>
<keyword evidence="7" id="KW-1185">Reference proteome</keyword>
<dbReference type="PANTHER" id="PTHR47974:SF3">
    <property type="entry name" value="RECEPTOR-LIKE SERINE_THREONINE-PROTEIN KINASE"/>
    <property type="match status" value="1"/>
</dbReference>
<accession>A0ABQ5JBV5</accession>
<protein>
    <submittedName>
        <fullName evidence="6">Receptor protein kinase ZmPK1</fullName>
    </submittedName>
</protein>
<evidence type="ECO:0000256" key="5">
    <source>
        <dbReference type="ARBA" id="ARBA00023136"/>
    </source>
</evidence>
<keyword evidence="3" id="KW-0732">Signal</keyword>
<keyword evidence="2" id="KW-0812">Transmembrane</keyword>
<keyword evidence="6" id="KW-0675">Receptor</keyword>
<keyword evidence="6" id="KW-0418">Kinase</keyword>
<dbReference type="EMBL" id="BQNB010021645">
    <property type="protein sequence ID" value="GJU08594.1"/>
    <property type="molecule type" value="Genomic_DNA"/>
</dbReference>
<reference evidence="6" key="1">
    <citation type="journal article" date="2022" name="Int. J. Mol. Sci.">
        <title>Draft Genome of Tanacetum Coccineum: Genomic Comparison of Closely Related Tanacetum-Family Plants.</title>
        <authorList>
            <person name="Yamashiro T."/>
            <person name="Shiraishi A."/>
            <person name="Nakayama K."/>
            <person name="Satake H."/>
        </authorList>
    </citation>
    <scope>NUCLEOTIDE SEQUENCE</scope>
</reference>
<name>A0ABQ5JBV5_9ASTR</name>
<comment type="subcellular location">
    <subcellularLocation>
        <location evidence="1">Membrane</location>
        <topology evidence="1">Single-pass membrane protein</topology>
    </subcellularLocation>
</comment>
<organism evidence="6 7">
    <name type="scientific">Tanacetum coccineum</name>
    <dbReference type="NCBI Taxonomy" id="301880"/>
    <lineage>
        <taxon>Eukaryota</taxon>
        <taxon>Viridiplantae</taxon>
        <taxon>Streptophyta</taxon>
        <taxon>Embryophyta</taxon>
        <taxon>Tracheophyta</taxon>
        <taxon>Spermatophyta</taxon>
        <taxon>Magnoliopsida</taxon>
        <taxon>eudicotyledons</taxon>
        <taxon>Gunneridae</taxon>
        <taxon>Pentapetalae</taxon>
        <taxon>asterids</taxon>
        <taxon>campanulids</taxon>
        <taxon>Asterales</taxon>
        <taxon>Asteraceae</taxon>
        <taxon>Asteroideae</taxon>
        <taxon>Anthemideae</taxon>
        <taxon>Anthemidinae</taxon>
        <taxon>Tanacetum</taxon>
    </lineage>
</organism>
<dbReference type="Proteomes" id="UP001151760">
    <property type="component" value="Unassembled WGS sequence"/>
</dbReference>
<comment type="caution">
    <text evidence="6">The sequence shown here is derived from an EMBL/GenBank/DDBJ whole genome shotgun (WGS) entry which is preliminary data.</text>
</comment>
<keyword evidence="6" id="KW-0808">Transferase</keyword>
<dbReference type="PANTHER" id="PTHR47974">
    <property type="entry name" value="OS07G0415500 PROTEIN"/>
    <property type="match status" value="1"/>
</dbReference>
<evidence type="ECO:0000256" key="1">
    <source>
        <dbReference type="ARBA" id="ARBA00004167"/>
    </source>
</evidence>
<proteinExistence type="predicted"/>
<dbReference type="SUPFAM" id="SSF51110">
    <property type="entry name" value="alpha-D-mannose-specific plant lectins"/>
    <property type="match status" value="1"/>
</dbReference>
<evidence type="ECO:0000313" key="6">
    <source>
        <dbReference type="EMBL" id="GJU08594.1"/>
    </source>
</evidence>
<keyword evidence="5" id="KW-0472">Membrane</keyword>
<sequence>MIEEEAFNLCSSNLVLHVLGQPIWQSFDHPTDTLLPNQPFTKKTVSSRSASNYSSGFYRLFFDYDSILRLLYDARETTSLYWPDPRLLPFQVGRYPYNDGRMAILDSNGQEFNIRQKESV</sequence>
<evidence type="ECO:0000256" key="4">
    <source>
        <dbReference type="ARBA" id="ARBA00022989"/>
    </source>
</evidence>
<evidence type="ECO:0000256" key="2">
    <source>
        <dbReference type="ARBA" id="ARBA00022692"/>
    </source>
</evidence>
<gene>
    <name evidence="6" type="ORF">Tco_1125024</name>
</gene>
<reference evidence="6" key="2">
    <citation type="submission" date="2022-01" db="EMBL/GenBank/DDBJ databases">
        <authorList>
            <person name="Yamashiro T."/>
            <person name="Shiraishi A."/>
            <person name="Satake H."/>
            <person name="Nakayama K."/>
        </authorList>
    </citation>
    <scope>NUCLEOTIDE SEQUENCE</scope>
</reference>
<dbReference type="GO" id="GO:0016301">
    <property type="term" value="F:kinase activity"/>
    <property type="evidence" value="ECO:0007669"/>
    <property type="project" value="UniProtKB-KW"/>
</dbReference>
<evidence type="ECO:0000256" key="3">
    <source>
        <dbReference type="ARBA" id="ARBA00022729"/>
    </source>
</evidence>
<dbReference type="InterPro" id="IPR036426">
    <property type="entry name" value="Bulb-type_lectin_dom_sf"/>
</dbReference>
<keyword evidence="4" id="KW-1133">Transmembrane helix</keyword>